<feature type="domain" description="C2H2-type" evidence="13">
    <location>
        <begin position="36"/>
        <end position="63"/>
    </location>
</feature>
<keyword evidence="5 11" id="KW-0863">Zinc-finger</keyword>
<evidence type="ECO:0000259" key="13">
    <source>
        <dbReference type="PROSITE" id="PS50157"/>
    </source>
</evidence>
<dbReference type="AlphaFoldDB" id="A0A7J7JKQ2"/>
<keyword evidence="15" id="KW-1185">Reference proteome</keyword>
<dbReference type="GO" id="GO:0005634">
    <property type="term" value="C:nucleus"/>
    <property type="evidence" value="ECO:0007669"/>
    <property type="project" value="UniProtKB-SubCell"/>
</dbReference>
<feature type="domain" description="C2H2-type" evidence="13">
    <location>
        <begin position="75"/>
        <end position="97"/>
    </location>
</feature>
<keyword evidence="6" id="KW-0862">Zinc</keyword>
<accession>A0A7J7JKQ2</accession>
<keyword evidence="10" id="KW-0539">Nucleus</keyword>
<evidence type="ECO:0000256" key="7">
    <source>
        <dbReference type="ARBA" id="ARBA00023015"/>
    </source>
</evidence>
<organism evidence="14 15">
    <name type="scientific">Bugula neritina</name>
    <name type="common">Brown bryozoan</name>
    <name type="synonym">Sertularia neritina</name>
    <dbReference type="NCBI Taxonomy" id="10212"/>
    <lineage>
        <taxon>Eukaryota</taxon>
        <taxon>Metazoa</taxon>
        <taxon>Spiralia</taxon>
        <taxon>Lophotrochozoa</taxon>
        <taxon>Bryozoa</taxon>
        <taxon>Gymnolaemata</taxon>
        <taxon>Cheilostomatida</taxon>
        <taxon>Flustrina</taxon>
        <taxon>Buguloidea</taxon>
        <taxon>Bugulidae</taxon>
        <taxon>Bugula</taxon>
    </lineage>
</organism>
<comment type="caution">
    <text evidence="14">The sequence shown here is derived from an EMBL/GenBank/DDBJ whole genome shotgun (WGS) entry which is preliminary data.</text>
</comment>
<dbReference type="GO" id="GO:0000981">
    <property type="term" value="F:DNA-binding transcription factor activity, RNA polymerase II-specific"/>
    <property type="evidence" value="ECO:0007669"/>
    <property type="project" value="TreeGrafter"/>
</dbReference>
<dbReference type="Gene3D" id="3.30.160.60">
    <property type="entry name" value="Classic Zinc Finger"/>
    <property type="match status" value="2"/>
</dbReference>
<evidence type="ECO:0000256" key="8">
    <source>
        <dbReference type="ARBA" id="ARBA00023125"/>
    </source>
</evidence>
<proteinExistence type="inferred from homology"/>
<keyword evidence="7" id="KW-0805">Transcription regulation</keyword>
<dbReference type="EMBL" id="VXIV02002234">
    <property type="protein sequence ID" value="KAF6026657.1"/>
    <property type="molecule type" value="Genomic_DNA"/>
</dbReference>
<evidence type="ECO:0000256" key="4">
    <source>
        <dbReference type="ARBA" id="ARBA00022737"/>
    </source>
</evidence>
<evidence type="ECO:0000256" key="12">
    <source>
        <dbReference type="SAM" id="MobiDB-lite"/>
    </source>
</evidence>
<dbReference type="PROSITE" id="PS50157">
    <property type="entry name" value="ZINC_FINGER_C2H2_2"/>
    <property type="match status" value="3"/>
</dbReference>
<evidence type="ECO:0000256" key="11">
    <source>
        <dbReference type="PROSITE-ProRule" id="PRU00042"/>
    </source>
</evidence>
<keyword evidence="9" id="KW-0804">Transcription</keyword>
<dbReference type="OrthoDB" id="6146759at2759"/>
<dbReference type="FunFam" id="3.30.160.60:FF:000100">
    <property type="entry name" value="Zinc finger 45-like"/>
    <property type="match status" value="1"/>
</dbReference>
<dbReference type="InterPro" id="IPR013087">
    <property type="entry name" value="Znf_C2H2_type"/>
</dbReference>
<dbReference type="Proteomes" id="UP000593567">
    <property type="component" value="Unassembled WGS sequence"/>
</dbReference>
<keyword evidence="8" id="KW-0238">DNA-binding</keyword>
<evidence type="ECO:0000256" key="1">
    <source>
        <dbReference type="ARBA" id="ARBA00004123"/>
    </source>
</evidence>
<evidence type="ECO:0000256" key="10">
    <source>
        <dbReference type="ARBA" id="ARBA00023242"/>
    </source>
</evidence>
<sequence>MDANSNKCQYCLNVFASNTTLKRHIQSIHLEDSNHHLCIYCGKKFTRKDHLNRHLTTHIAGKSKIEAIIETKAEFTCDVCGKSFNRKDNLVRHAKLHKKALKPGYRGVPSSSKSVTNNGNKSSGDNPRKNVKTTSNSDRDASQTDDELNDLLHKYHTSIASYYKKGRILDIYNQQIYNCSADIKEQLLKNWKKVTTRIKINCSPGLY</sequence>
<dbReference type="SMART" id="SM00355">
    <property type="entry name" value="ZnF_C2H2"/>
    <property type="match status" value="3"/>
</dbReference>
<evidence type="ECO:0000256" key="6">
    <source>
        <dbReference type="ARBA" id="ARBA00022833"/>
    </source>
</evidence>
<gene>
    <name evidence="14" type="ORF">EB796_015033</name>
</gene>
<feature type="region of interest" description="Disordered" evidence="12">
    <location>
        <begin position="101"/>
        <end position="145"/>
    </location>
</feature>
<dbReference type="InterPro" id="IPR036236">
    <property type="entry name" value="Znf_C2H2_sf"/>
</dbReference>
<comment type="similarity">
    <text evidence="2">Belongs to the krueppel C2H2-type zinc-finger protein family.</text>
</comment>
<evidence type="ECO:0000256" key="9">
    <source>
        <dbReference type="ARBA" id="ARBA00023163"/>
    </source>
</evidence>
<dbReference type="PANTHER" id="PTHR24394:SF29">
    <property type="entry name" value="MYONEURIN"/>
    <property type="match status" value="1"/>
</dbReference>
<evidence type="ECO:0000313" key="15">
    <source>
        <dbReference type="Proteomes" id="UP000593567"/>
    </source>
</evidence>
<dbReference type="GO" id="GO:0003677">
    <property type="term" value="F:DNA binding"/>
    <property type="evidence" value="ECO:0007669"/>
    <property type="project" value="UniProtKB-KW"/>
</dbReference>
<evidence type="ECO:0000256" key="2">
    <source>
        <dbReference type="ARBA" id="ARBA00006991"/>
    </source>
</evidence>
<dbReference type="FunFam" id="3.30.160.60:FF:001156">
    <property type="entry name" value="Zinc finger protein 407"/>
    <property type="match status" value="1"/>
</dbReference>
<dbReference type="SUPFAM" id="SSF57667">
    <property type="entry name" value="beta-beta-alpha zinc fingers"/>
    <property type="match status" value="2"/>
</dbReference>
<dbReference type="PANTHER" id="PTHR24394">
    <property type="entry name" value="ZINC FINGER PROTEIN"/>
    <property type="match status" value="1"/>
</dbReference>
<evidence type="ECO:0000313" key="14">
    <source>
        <dbReference type="EMBL" id="KAF6026657.1"/>
    </source>
</evidence>
<keyword evidence="3" id="KW-0479">Metal-binding</keyword>
<dbReference type="Pfam" id="PF13894">
    <property type="entry name" value="zf-C2H2_4"/>
    <property type="match status" value="1"/>
</dbReference>
<name>A0A7J7JKQ2_BUGNE</name>
<comment type="subcellular location">
    <subcellularLocation>
        <location evidence="1">Nucleus</location>
    </subcellularLocation>
</comment>
<dbReference type="PROSITE" id="PS00028">
    <property type="entry name" value="ZINC_FINGER_C2H2_1"/>
    <property type="match status" value="3"/>
</dbReference>
<feature type="domain" description="C2H2-type" evidence="13">
    <location>
        <begin position="6"/>
        <end position="34"/>
    </location>
</feature>
<reference evidence="14" key="1">
    <citation type="submission" date="2020-06" db="EMBL/GenBank/DDBJ databases">
        <title>Draft genome of Bugula neritina, a colonial animal packing powerful symbionts and potential medicines.</title>
        <authorList>
            <person name="Rayko M."/>
        </authorList>
    </citation>
    <scope>NUCLEOTIDE SEQUENCE [LARGE SCALE GENOMIC DNA]</scope>
    <source>
        <strain evidence="14">Kwan_BN1</strain>
    </source>
</reference>
<dbReference type="GO" id="GO:0008270">
    <property type="term" value="F:zinc ion binding"/>
    <property type="evidence" value="ECO:0007669"/>
    <property type="project" value="UniProtKB-KW"/>
</dbReference>
<evidence type="ECO:0000256" key="3">
    <source>
        <dbReference type="ARBA" id="ARBA00022723"/>
    </source>
</evidence>
<keyword evidence="4" id="KW-0677">Repeat</keyword>
<evidence type="ECO:0000256" key="5">
    <source>
        <dbReference type="ARBA" id="ARBA00022771"/>
    </source>
</evidence>
<feature type="compositionally biased region" description="Polar residues" evidence="12">
    <location>
        <begin position="109"/>
        <end position="125"/>
    </location>
</feature>
<protein>
    <recommendedName>
        <fullName evidence="13">C2H2-type domain-containing protein</fullName>
    </recommendedName>
</protein>
<dbReference type="Pfam" id="PF00096">
    <property type="entry name" value="zf-C2H2"/>
    <property type="match status" value="2"/>
</dbReference>